<evidence type="ECO:0000313" key="6">
    <source>
        <dbReference type="Proteomes" id="UP000009131"/>
    </source>
</evidence>
<comment type="caution">
    <text evidence="5">The sequence shown here is derived from an EMBL/GenBank/DDBJ whole genome shotgun (WGS) entry which is preliminary data.</text>
</comment>
<dbReference type="GO" id="GO:0005768">
    <property type="term" value="C:endosome"/>
    <property type="evidence" value="ECO:0007669"/>
    <property type="project" value="TreeGrafter"/>
</dbReference>
<dbReference type="STRING" id="764103.G7EAH4"/>
<proteinExistence type="inferred from homology"/>
<dbReference type="FunCoup" id="G7EAH4">
    <property type="interactions" value="718"/>
</dbReference>
<dbReference type="GO" id="GO:0030897">
    <property type="term" value="C:HOPS complex"/>
    <property type="evidence" value="ECO:0007669"/>
    <property type="project" value="TreeGrafter"/>
</dbReference>
<comment type="function">
    <text evidence="2">Essential for vacuolar protein sorting. Required for vacuole biogenesis, stability and to maintain vacuole morphology.</text>
</comment>
<keyword evidence="6" id="KW-1185">Reference proteome</keyword>
<evidence type="ECO:0000256" key="1">
    <source>
        <dbReference type="ARBA" id="ARBA00009250"/>
    </source>
</evidence>
<dbReference type="HOGENOM" id="CLU_008909_1_0_1"/>
<gene>
    <name evidence="5" type="primary">Mo06537</name>
    <name evidence="5" type="ORF">E5Q_06537</name>
</gene>
<dbReference type="InterPro" id="IPR006925">
    <property type="entry name" value="Vps16_C"/>
</dbReference>
<dbReference type="InterPro" id="IPR038132">
    <property type="entry name" value="Vps16_C_sf"/>
</dbReference>
<evidence type="ECO:0000256" key="2">
    <source>
        <dbReference type="PIRNR" id="PIRNR007949"/>
    </source>
</evidence>
<protein>
    <recommendedName>
        <fullName evidence="2">Probable vacuolar protein sorting-associated protein 16 homolog</fullName>
    </recommendedName>
</protein>
<accession>G7EAH4</accession>
<dbReference type="Proteomes" id="UP000009131">
    <property type="component" value="Unassembled WGS sequence"/>
</dbReference>
<dbReference type="GO" id="GO:0006886">
    <property type="term" value="P:intracellular protein transport"/>
    <property type="evidence" value="ECO:0007669"/>
    <property type="project" value="InterPro"/>
</dbReference>
<reference evidence="5 6" key="2">
    <citation type="journal article" date="2012" name="Open Biol.">
        <title>Characteristics of nucleosomes and linker DNA regions on the genome of the basidiomycete Mixia osmundae revealed by mono- and dinucleosome mapping.</title>
        <authorList>
            <person name="Nishida H."/>
            <person name="Kondo S."/>
            <person name="Matsumoto T."/>
            <person name="Suzuki Y."/>
            <person name="Yoshikawa H."/>
            <person name="Taylor T.D."/>
            <person name="Sugiyama J."/>
        </authorList>
    </citation>
    <scope>NUCLEOTIDE SEQUENCE [LARGE SCALE GENOMIC DNA]</scope>
    <source>
        <strain evidence="6">CBS 9802 / IAM 14324 / JCM 22182 / KY 12970</strain>
    </source>
</reference>
<organism evidence="5 6">
    <name type="scientific">Mixia osmundae (strain CBS 9802 / IAM 14324 / JCM 22182 / KY 12970)</name>
    <dbReference type="NCBI Taxonomy" id="764103"/>
    <lineage>
        <taxon>Eukaryota</taxon>
        <taxon>Fungi</taxon>
        <taxon>Dikarya</taxon>
        <taxon>Basidiomycota</taxon>
        <taxon>Pucciniomycotina</taxon>
        <taxon>Mixiomycetes</taxon>
        <taxon>Mixiales</taxon>
        <taxon>Mixiaceae</taxon>
        <taxon>Mixia</taxon>
    </lineage>
</organism>
<dbReference type="AlphaFoldDB" id="G7EAH4"/>
<dbReference type="PANTHER" id="PTHR12811:SF0">
    <property type="entry name" value="VACUOLAR PROTEIN SORTING-ASSOCIATED PROTEIN 16 HOMOLOG"/>
    <property type="match status" value="1"/>
</dbReference>
<keyword evidence="2" id="KW-0653">Protein transport</keyword>
<keyword evidence="2" id="KW-0813">Transport</keyword>
<dbReference type="InterPro" id="IPR006926">
    <property type="entry name" value="Vps16_N"/>
</dbReference>
<dbReference type="Pfam" id="PF04840">
    <property type="entry name" value="Vps16_C"/>
    <property type="match status" value="1"/>
</dbReference>
<sequence length="878" mass="96947">MCHRVVVSSSTETAGTVTTRSSLSVAMEHPPLSSDWELLGEAYYRRSEVYSLQWPIKDLSDYIVAGAAAGGPIAIMRDESKPMLLGKHATGKPKISIYSSSGGSIETIIWEHTSKPIKFGFNRAEDLVVITQEGQYRVYPLTSSSASSSLGYASYSLGAEASETGVLDARIAEDACVVLLGSLNFIEVKDESGRSASSTSEGSPISVSRLAESGLSEGPQAWTTIPADVSPRRQLEVVFATTAGVKILDSLDCQDQSMRLGSVQAMAASPNGSFIALVASSPDLPGRIVLSVLSSDFSRSLSECDLATQGVAGEPDQVAWCGSNSVLLAYGELVIMVGPFGESLKFSFDRSPVLISELDGTRVISATTCDFISKISDTTLQTFRPGSAAPSAILVDASEQFERKSPRSDEIIRSIRSDLTSAVDTCIDAAGRELDVYWQRKLLRAASYGKTYLDLYDSSDFVDMAQHLRVLNAVRYYEIGIPITYEQFKRSDPAHLVARLTARSHHLLAMRIATFLSLSTAPVLQHWASSKVAAAKGRNEDDEVTGLIVDRLKGQSELSCADVALTAWKSGQTKLAAKLLEHEVRASKQVPLLMSMREDDLALVKAIASGDTDLVFVVFAHLKKAHSLGQFFRIIEKKPAAAALLRAWCKDEDIELLRDYYYQDDRRVDAACLALHESTRITDFAEKMAKVRSGSKSFAEDKERSFETRMTEDYLRLLAYQQALEKEADDRKTFQGLSIDGTIRACILCSWPKKADKIKSEFEVPDIRFWFIKIKALIEARDWDSLEAFSRSKRSPIGYEPFVELLVASGHKRQAVTFVQRCEMRNRIELYVRCDEWLRAGQECKDRSDRGRLMDLRQRAPNATIAAQLEKMLDELNS</sequence>
<dbReference type="OrthoDB" id="1792at2759"/>
<dbReference type="OMA" id="WCGDDCL"/>
<dbReference type="Gene3D" id="1.10.150.780">
    <property type="entry name" value="Vps16, C-terminal region"/>
    <property type="match status" value="1"/>
</dbReference>
<feature type="domain" description="Vps16 N-terminal" evidence="4">
    <location>
        <begin position="33"/>
        <end position="462"/>
    </location>
</feature>
<dbReference type="PIRSF" id="PIRSF007949">
    <property type="entry name" value="VPS16"/>
    <property type="match status" value="1"/>
</dbReference>
<name>G7EAH4_MIXOS</name>
<evidence type="ECO:0000259" key="3">
    <source>
        <dbReference type="Pfam" id="PF04840"/>
    </source>
</evidence>
<dbReference type="GO" id="GO:0016197">
    <property type="term" value="P:endosomal transport"/>
    <property type="evidence" value="ECO:0007669"/>
    <property type="project" value="TreeGrafter"/>
</dbReference>
<comment type="similarity">
    <text evidence="1 2">Belongs to the VPS16 family.</text>
</comment>
<feature type="domain" description="Vps16 C-terminal" evidence="3">
    <location>
        <begin position="559"/>
        <end position="871"/>
    </location>
</feature>
<dbReference type="RefSeq" id="XP_014570947.1">
    <property type="nucleotide sequence ID" value="XM_014715461.1"/>
</dbReference>
<dbReference type="Pfam" id="PF04841">
    <property type="entry name" value="Vps16_N"/>
    <property type="match status" value="1"/>
</dbReference>
<dbReference type="PANTHER" id="PTHR12811">
    <property type="entry name" value="VACUOLAR PROTEIN SORTING VPS16"/>
    <property type="match status" value="1"/>
</dbReference>
<dbReference type="GO" id="GO:0042144">
    <property type="term" value="P:vacuole fusion, non-autophagic"/>
    <property type="evidence" value="ECO:0007669"/>
    <property type="project" value="TreeGrafter"/>
</dbReference>
<reference evidence="5 6" key="1">
    <citation type="journal article" date="2011" name="J. Gen. Appl. Microbiol.">
        <title>Draft genome sequencing of the enigmatic basidiomycete Mixia osmundae.</title>
        <authorList>
            <person name="Nishida H."/>
            <person name="Nagatsuka Y."/>
            <person name="Sugiyama J."/>
        </authorList>
    </citation>
    <scope>NUCLEOTIDE SEQUENCE [LARGE SCALE GENOMIC DNA]</scope>
    <source>
        <strain evidence="6">CBS 9802 / IAM 14324 / JCM 22182 / KY 12970</strain>
    </source>
</reference>
<dbReference type="InterPro" id="IPR016534">
    <property type="entry name" value="VPS16"/>
</dbReference>
<evidence type="ECO:0000313" key="5">
    <source>
        <dbReference type="EMBL" id="GAA99834.1"/>
    </source>
</evidence>
<dbReference type="EMBL" id="BABT02000240">
    <property type="protein sequence ID" value="GAA99834.1"/>
    <property type="molecule type" value="Genomic_DNA"/>
</dbReference>
<dbReference type="GO" id="GO:0003779">
    <property type="term" value="F:actin binding"/>
    <property type="evidence" value="ECO:0007669"/>
    <property type="project" value="TreeGrafter"/>
</dbReference>
<dbReference type="InParanoid" id="G7EAH4"/>
<dbReference type="eggNOG" id="KOG2280">
    <property type="taxonomic scope" value="Eukaryota"/>
</dbReference>
<evidence type="ECO:0000259" key="4">
    <source>
        <dbReference type="Pfam" id="PF04841"/>
    </source>
</evidence>